<keyword evidence="2" id="KW-0812">Transmembrane</keyword>
<comment type="caution">
    <text evidence="3">The sequence shown here is derived from an EMBL/GenBank/DDBJ whole genome shotgun (WGS) entry which is preliminary data.</text>
</comment>
<dbReference type="InterPro" id="IPR045275">
    <property type="entry name" value="MscS_archaea/bacteria_type"/>
</dbReference>
<dbReference type="Gene3D" id="1.10.287.1260">
    <property type="match status" value="1"/>
</dbReference>
<keyword evidence="2" id="KW-1133">Transmembrane helix</keyword>
<accession>A0A255GMQ5</accession>
<dbReference type="NCBIfam" id="NF033912">
    <property type="entry name" value="msc"/>
    <property type="match status" value="2"/>
</dbReference>
<keyword evidence="2" id="KW-0472">Membrane</keyword>
<gene>
    <name evidence="3" type="ORF">CGZ94_06255</name>
</gene>
<reference evidence="3 4" key="1">
    <citation type="submission" date="2017-07" db="EMBL/GenBank/DDBJ databases">
        <title>Draft whole genome sequences of clinical Proprionibacteriaceae strains.</title>
        <authorList>
            <person name="Bernier A.-M."/>
            <person name="Bernard K."/>
            <person name="Domingo M.-C."/>
        </authorList>
    </citation>
    <scope>NUCLEOTIDE SEQUENCE [LARGE SCALE GENOMIC DNA]</scope>
    <source>
        <strain evidence="3 4">NML 030167</strain>
    </source>
</reference>
<sequence length="445" mass="45980">MAMNNFDWSGIAVKAGAAIVILIITWILARVVKSLLSKLLGRVKVLQRSGGGNHSLAESLGNVGSLIVWLLGLTAILNLFELTQVLGPIQSLLAGVLGALPRVLGAAVIFIVGVMLARVVRELVTAALRGTRVDERLQSLSRRATQGSAQQGQYAQGDPQYAQGDPQYAQQDPATVDPETGATRRMPSGPAAGGPASGPGGGPAGGMQISNLVGQILYALIIVVMSIAALQVLAIQAISEPATQMLSTILDAIPLILGAGILLAIGVIIARFIGGLLDSMMRGFGLERTIGQLGIDGANAVTVITRIVQVAIVLFFGIAATRMLNFPQITEMLNAILALGGRVLFGGVVIAAGIFLAGLLARTIGGGLVAQIVRWATIVLFAAMGLKYMGLADSIVNLAFGALVVGGAAAAALAYGLGGRDAAARQLNKLERKVDDAVQEERRLP</sequence>
<protein>
    <recommendedName>
        <fullName evidence="5">Mechanosensitive ion channel</fullName>
    </recommendedName>
</protein>
<dbReference type="Proteomes" id="UP000215896">
    <property type="component" value="Unassembled WGS sequence"/>
</dbReference>
<feature type="compositionally biased region" description="Low complexity" evidence="1">
    <location>
        <begin position="144"/>
        <end position="157"/>
    </location>
</feature>
<dbReference type="PANTHER" id="PTHR30221:SF1">
    <property type="entry name" value="SMALL-CONDUCTANCE MECHANOSENSITIVE CHANNEL"/>
    <property type="match status" value="1"/>
</dbReference>
<evidence type="ECO:0008006" key="5">
    <source>
        <dbReference type="Google" id="ProtNLM"/>
    </source>
</evidence>
<evidence type="ECO:0000256" key="2">
    <source>
        <dbReference type="SAM" id="Phobius"/>
    </source>
</evidence>
<feature type="transmembrane region" description="Helical" evidence="2">
    <location>
        <begin position="372"/>
        <end position="389"/>
    </location>
</feature>
<feature type="transmembrane region" description="Helical" evidence="2">
    <location>
        <begin position="60"/>
        <end position="80"/>
    </location>
</feature>
<dbReference type="EMBL" id="NMVO01000009">
    <property type="protein sequence ID" value="OYO15836.1"/>
    <property type="molecule type" value="Genomic_DNA"/>
</dbReference>
<feature type="transmembrane region" description="Helical" evidence="2">
    <location>
        <begin position="216"/>
        <end position="235"/>
    </location>
</feature>
<feature type="transmembrane region" description="Helical" evidence="2">
    <location>
        <begin position="255"/>
        <end position="277"/>
    </location>
</feature>
<dbReference type="AlphaFoldDB" id="A0A255GMQ5"/>
<keyword evidence="4" id="KW-1185">Reference proteome</keyword>
<organism evidence="3 4">
    <name type="scientific">Enemella evansiae</name>
    <dbReference type="NCBI Taxonomy" id="2016499"/>
    <lineage>
        <taxon>Bacteria</taxon>
        <taxon>Bacillati</taxon>
        <taxon>Actinomycetota</taxon>
        <taxon>Actinomycetes</taxon>
        <taxon>Propionibacteriales</taxon>
        <taxon>Propionibacteriaceae</taxon>
        <taxon>Enemella</taxon>
    </lineage>
</organism>
<evidence type="ECO:0000313" key="4">
    <source>
        <dbReference type="Proteomes" id="UP000215896"/>
    </source>
</evidence>
<name>A0A255GMQ5_9ACTN</name>
<feature type="transmembrane region" description="Helical" evidence="2">
    <location>
        <begin position="92"/>
        <end position="117"/>
    </location>
</feature>
<dbReference type="GO" id="GO:0008381">
    <property type="term" value="F:mechanosensitive monoatomic ion channel activity"/>
    <property type="evidence" value="ECO:0007669"/>
    <property type="project" value="InterPro"/>
</dbReference>
<feature type="transmembrane region" description="Helical" evidence="2">
    <location>
        <begin position="332"/>
        <end position="360"/>
    </location>
</feature>
<feature type="region of interest" description="Disordered" evidence="1">
    <location>
        <begin position="142"/>
        <end position="201"/>
    </location>
</feature>
<dbReference type="OrthoDB" id="7616157at2"/>
<feature type="compositionally biased region" description="Gly residues" evidence="1">
    <location>
        <begin position="191"/>
        <end position="201"/>
    </location>
</feature>
<feature type="transmembrane region" description="Helical" evidence="2">
    <location>
        <begin position="12"/>
        <end position="32"/>
    </location>
</feature>
<evidence type="ECO:0000256" key="1">
    <source>
        <dbReference type="SAM" id="MobiDB-lite"/>
    </source>
</evidence>
<dbReference type="PANTHER" id="PTHR30221">
    <property type="entry name" value="SMALL-CONDUCTANCE MECHANOSENSITIVE CHANNEL"/>
    <property type="match status" value="1"/>
</dbReference>
<evidence type="ECO:0000313" key="3">
    <source>
        <dbReference type="EMBL" id="OYO15836.1"/>
    </source>
</evidence>
<feature type="transmembrane region" description="Helical" evidence="2">
    <location>
        <begin position="298"/>
        <end position="320"/>
    </location>
</feature>
<feature type="transmembrane region" description="Helical" evidence="2">
    <location>
        <begin position="395"/>
        <end position="417"/>
    </location>
</feature>
<proteinExistence type="predicted"/>
<dbReference type="InterPro" id="IPR008910">
    <property type="entry name" value="MSC_TM_helix"/>
</dbReference>
<dbReference type="Pfam" id="PF05552">
    <property type="entry name" value="MS_channel_1st_1"/>
    <property type="match status" value="3"/>
</dbReference>